<evidence type="ECO:0000313" key="2">
    <source>
        <dbReference type="EMBL" id="KAF2757553.1"/>
    </source>
</evidence>
<proteinExistence type="predicted"/>
<name>A0A6A6W4L2_9PEZI</name>
<dbReference type="OrthoDB" id="3883941at2759"/>
<dbReference type="Proteomes" id="UP000799437">
    <property type="component" value="Unassembled WGS sequence"/>
</dbReference>
<feature type="region of interest" description="Disordered" evidence="1">
    <location>
        <begin position="1"/>
        <end position="23"/>
    </location>
</feature>
<gene>
    <name evidence="2" type="ORF">EJ05DRAFT_538732</name>
</gene>
<sequence length="412" mass="45625">MSSSSRISGITVRSSARNFQRAQPHLRPRLQYRSYADVSSQAKTAGGGGIVGGLIGGATVLVAGYGYYHFSGAKTAVQTMSSAKGYFQQAKNKVQEQTPEPNQAIEWLHSTALAYAGFIPGAKGYVDQAFKDVESIRSKHGDKVDGIIRDGYEELKKVTQEGDMSIETTGKVWNVIQDKLQQIGELAGDAIEDILNNHPDVKEKVGGNIDQLKQLQEQYGPKVKSEVDKTWEQISSIVSKGVSASTASEIQKVVQEKVELIKSMGDKAYQEGKEQVKPYLEKSPKVKQLIEENEEALKQGNIKELWDKIRNAVESGDTEEIEKYVKDTAEKAKDQGQKYGIDIEKYLQSFEKYVPGSSDIMTKVQQLQKVGKEHGAEAEKIFKSAIDEIKQVLKRKTEEAEKVAKSAKKESK</sequence>
<organism evidence="2 3">
    <name type="scientific">Pseudovirgaria hyperparasitica</name>
    <dbReference type="NCBI Taxonomy" id="470096"/>
    <lineage>
        <taxon>Eukaryota</taxon>
        <taxon>Fungi</taxon>
        <taxon>Dikarya</taxon>
        <taxon>Ascomycota</taxon>
        <taxon>Pezizomycotina</taxon>
        <taxon>Dothideomycetes</taxon>
        <taxon>Dothideomycetes incertae sedis</taxon>
        <taxon>Acrospermales</taxon>
        <taxon>Acrospermaceae</taxon>
        <taxon>Pseudovirgaria</taxon>
    </lineage>
</organism>
<dbReference type="RefSeq" id="XP_033600004.1">
    <property type="nucleotide sequence ID" value="XM_033749476.1"/>
</dbReference>
<feature type="compositionally biased region" description="Polar residues" evidence="1">
    <location>
        <begin position="1"/>
        <end position="21"/>
    </location>
</feature>
<protein>
    <submittedName>
        <fullName evidence="2">Uncharacterized protein</fullName>
    </submittedName>
</protein>
<dbReference type="GeneID" id="54490530"/>
<evidence type="ECO:0000313" key="3">
    <source>
        <dbReference type="Proteomes" id="UP000799437"/>
    </source>
</evidence>
<evidence type="ECO:0000256" key="1">
    <source>
        <dbReference type="SAM" id="MobiDB-lite"/>
    </source>
</evidence>
<accession>A0A6A6W4L2</accession>
<keyword evidence="3" id="KW-1185">Reference proteome</keyword>
<dbReference type="AlphaFoldDB" id="A0A6A6W4L2"/>
<reference evidence="2" key="1">
    <citation type="journal article" date="2020" name="Stud. Mycol.">
        <title>101 Dothideomycetes genomes: a test case for predicting lifestyles and emergence of pathogens.</title>
        <authorList>
            <person name="Haridas S."/>
            <person name="Albert R."/>
            <person name="Binder M."/>
            <person name="Bloem J."/>
            <person name="Labutti K."/>
            <person name="Salamov A."/>
            <person name="Andreopoulos B."/>
            <person name="Baker S."/>
            <person name="Barry K."/>
            <person name="Bills G."/>
            <person name="Bluhm B."/>
            <person name="Cannon C."/>
            <person name="Castanera R."/>
            <person name="Culley D."/>
            <person name="Daum C."/>
            <person name="Ezra D."/>
            <person name="Gonzalez J."/>
            <person name="Henrissat B."/>
            <person name="Kuo A."/>
            <person name="Liang C."/>
            <person name="Lipzen A."/>
            <person name="Lutzoni F."/>
            <person name="Magnuson J."/>
            <person name="Mondo S."/>
            <person name="Nolan M."/>
            <person name="Ohm R."/>
            <person name="Pangilinan J."/>
            <person name="Park H.-J."/>
            <person name="Ramirez L."/>
            <person name="Alfaro M."/>
            <person name="Sun H."/>
            <person name="Tritt A."/>
            <person name="Yoshinaga Y."/>
            <person name="Zwiers L.-H."/>
            <person name="Turgeon B."/>
            <person name="Goodwin S."/>
            <person name="Spatafora J."/>
            <person name="Crous P."/>
            <person name="Grigoriev I."/>
        </authorList>
    </citation>
    <scope>NUCLEOTIDE SEQUENCE</scope>
    <source>
        <strain evidence="2">CBS 121739</strain>
    </source>
</reference>
<dbReference type="EMBL" id="ML996573">
    <property type="protein sequence ID" value="KAF2757553.1"/>
    <property type="molecule type" value="Genomic_DNA"/>
</dbReference>